<comment type="caution">
    <text evidence="17">Lacks conserved residue(s) required for the propagation of feature annotation.</text>
</comment>
<evidence type="ECO:0000256" key="2">
    <source>
        <dbReference type="ARBA" id="ARBA00004613"/>
    </source>
</evidence>
<reference evidence="20 21" key="1">
    <citation type="submission" date="2015-01" db="EMBL/GenBank/DDBJ databases">
        <title>Evolution of Trichinella species and genotypes.</title>
        <authorList>
            <person name="Korhonen P.K."/>
            <person name="Edoardo P."/>
            <person name="Giuseppe L.R."/>
            <person name="Gasser R.B."/>
        </authorList>
    </citation>
    <scope>NUCLEOTIDE SEQUENCE [LARGE SCALE GENOMIC DNA]</scope>
    <source>
        <strain evidence="20">ISS13</strain>
    </source>
</reference>
<dbReference type="CDD" id="cd00125">
    <property type="entry name" value="PLA2c"/>
    <property type="match status" value="1"/>
</dbReference>
<feature type="disulfide bond" evidence="16">
    <location>
        <begin position="573"/>
        <end position="619"/>
    </location>
</feature>
<dbReference type="InterPro" id="IPR001678">
    <property type="entry name" value="MeTrfase_RsmB-F_NOP2_dom"/>
</dbReference>
<evidence type="ECO:0000256" key="5">
    <source>
        <dbReference type="ARBA" id="ARBA00022603"/>
    </source>
</evidence>
<evidence type="ECO:0000256" key="9">
    <source>
        <dbReference type="ARBA" id="ARBA00022946"/>
    </source>
</evidence>
<dbReference type="GO" id="GO:0006644">
    <property type="term" value="P:phospholipid metabolic process"/>
    <property type="evidence" value="ECO:0007669"/>
    <property type="project" value="InterPro"/>
</dbReference>
<feature type="binding site" evidence="17">
    <location>
        <position position="340"/>
    </location>
    <ligand>
        <name>S-adenosyl-L-methionine</name>
        <dbReference type="ChEBI" id="CHEBI:59789"/>
    </ligand>
</feature>
<dbReference type="EMBL" id="JYDR01000069">
    <property type="protein sequence ID" value="KRY70699.1"/>
    <property type="molecule type" value="Genomic_DNA"/>
</dbReference>
<comment type="catalytic activity">
    <reaction evidence="13">
        <text>a cytidine in rRNA + S-adenosyl-L-methionine = a 5-methylcytidine in rRNA + S-adenosyl-L-homocysteine + H(+)</text>
        <dbReference type="Rhea" id="RHEA:61484"/>
        <dbReference type="Rhea" id="RHEA-COMP:15836"/>
        <dbReference type="Rhea" id="RHEA-COMP:15837"/>
        <dbReference type="ChEBI" id="CHEBI:15378"/>
        <dbReference type="ChEBI" id="CHEBI:57856"/>
        <dbReference type="ChEBI" id="CHEBI:59789"/>
        <dbReference type="ChEBI" id="CHEBI:74483"/>
        <dbReference type="ChEBI" id="CHEBI:82748"/>
    </reaction>
</comment>
<keyword evidence="11 16" id="KW-1015">Disulfide bond</keyword>
<dbReference type="PROSITE" id="PS00118">
    <property type="entry name" value="PA2_HIS"/>
    <property type="match status" value="1"/>
</dbReference>
<evidence type="ECO:0000313" key="20">
    <source>
        <dbReference type="EMBL" id="KRY70699.1"/>
    </source>
</evidence>
<evidence type="ECO:0000256" key="13">
    <source>
        <dbReference type="ARBA" id="ARBA00049302"/>
    </source>
</evidence>
<feature type="disulfide bond" evidence="16">
    <location>
        <begin position="583"/>
        <end position="612"/>
    </location>
</feature>
<keyword evidence="4" id="KW-0698">rRNA processing</keyword>
<feature type="binding site" evidence="15">
    <location>
        <position position="571"/>
    </location>
    <ligand>
        <name>Ca(2+)</name>
        <dbReference type="ChEBI" id="CHEBI:29108"/>
    </ligand>
</feature>
<evidence type="ECO:0000256" key="3">
    <source>
        <dbReference type="ARBA" id="ARBA00022525"/>
    </source>
</evidence>
<evidence type="ECO:0000256" key="7">
    <source>
        <dbReference type="ARBA" id="ARBA00022691"/>
    </source>
</evidence>
<evidence type="ECO:0000256" key="4">
    <source>
        <dbReference type="ARBA" id="ARBA00022552"/>
    </source>
</evidence>
<dbReference type="GO" id="GO:0016042">
    <property type="term" value="P:lipid catabolic process"/>
    <property type="evidence" value="ECO:0007669"/>
    <property type="project" value="InterPro"/>
</dbReference>
<dbReference type="SUPFAM" id="SSF53335">
    <property type="entry name" value="S-adenosyl-L-methionine-dependent methyltransferases"/>
    <property type="match status" value="1"/>
</dbReference>
<dbReference type="InterPro" id="IPR036444">
    <property type="entry name" value="PLipase_A2_dom_sf"/>
</dbReference>
<comment type="subcellular location">
    <subcellularLocation>
        <location evidence="1">Mitochondrion</location>
    </subcellularLocation>
    <subcellularLocation>
        <location evidence="2">Secreted</location>
    </subcellularLocation>
</comment>
<evidence type="ECO:0000256" key="14">
    <source>
        <dbReference type="PIRSR" id="PIRSR601211-1"/>
    </source>
</evidence>
<feature type="domain" description="SAM-dependent MTase RsmB/NOP-type" evidence="19">
    <location>
        <begin position="163"/>
        <end position="481"/>
    </location>
</feature>
<feature type="active site" evidence="14">
    <location>
        <position position="570"/>
    </location>
</feature>
<gene>
    <name evidence="20" type="primary">nsun4</name>
    <name evidence="20" type="ORF">T4A_9146</name>
</gene>
<dbReference type="GO" id="GO:0050482">
    <property type="term" value="P:arachidonate secretion"/>
    <property type="evidence" value="ECO:0007669"/>
    <property type="project" value="InterPro"/>
</dbReference>
<feature type="binding site" evidence="15">
    <location>
        <position position="552"/>
    </location>
    <ligand>
        <name>Ca(2+)</name>
        <dbReference type="ChEBI" id="CHEBI:29108"/>
    </ligand>
</feature>
<keyword evidence="10" id="KW-0496">Mitochondrion</keyword>
<feature type="binding site" evidence="17">
    <location>
        <position position="289"/>
    </location>
    <ligand>
        <name>S-adenosyl-L-methionine</name>
        <dbReference type="ChEBI" id="CHEBI:59789"/>
    </ligand>
</feature>
<keyword evidence="15" id="KW-0479">Metal-binding</keyword>
<dbReference type="SMART" id="SM00085">
    <property type="entry name" value="PA2c"/>
    <property type="match status" value="1"/>
</dbReference>
<dbReference type="InterPro" id="IPR001211">
    <property type="entry name" value="PLA2"/>
</dbReference>
<dbReference type="Gene3D" id="1.20.90.10">
    <property type="entry name" value="Phospholipase A2 domain"/>
    <property type="match status" value="1"/>
</dbReference>
<organism evidence="20 21">
    <name type="scientific">Trichinella pseudospiralis</name>
    <name type="common">Parasitic roundworm</name>
    <dbReference type="NCBI Taxonomy" id="6337"/>
    <lineage>
        <taxon>Eukaryota</taxon>
        <taxon>Metazoa</taxon>
        <taxon>Ecdysozoa</taxon>
        <taxon>Nematoda</taxon>
        <taxon>Enoplea</taxon>
        <taxon>Dorylaimia</taxon>
        <taxon>Trichinellida</taxon>
        <taxon>Trichinellidae</taxon>
        <taxon>Trichinella</taxon>
    </lineage>
</organism>
<dbReference type="PROSITE" id="PS51686">
    <property type="entry name" value="SAM_MT_RSMB_NOP"/>
    <property type="match status" value="1"/>
</dbReference>
<dbReference type="GO" id="GO:0031167">
    <property type="term" value="P:rRNA methylation"/>
    <property type="evidence" value="ECO:0007669"/>
    <property type="project" value="TreeGrafter"/>
</dbReference>
<dbReference type="GO" id="GO:0003723">
    <property type="term" value="F:RNA binding"/>
    <property type="evidence" value="ECO:0007669"/>
    <property type="project" value="UniProtKB-UniRule"/>
</dbReference>
<keyword evidence="15" id="KW-0106">Calcium</keyword>
<feature type="binding site" evidence="17">
    <location>
        <position position="322"/>
    </location>
    <ligand>
        <name>S-adenosyl-L-methionine</name>
        <dbReference type="ChEBI" id="CHEBI:59789"/>
    </ligand>
</feature>
<keyword evidence="3" id="KW-0964">Secreted</keyword>
<dbReference type="AlphaFoldDB" id="A0A0V1EA97"/>
<dbReference type="GO" id="GO:0005509">
    <property type="term" value="F:calcium ion binding"/>
    <property type="evidence" value="ECO:0007669"/>
    <property type="project" value="InterPro"/>
</dbReference>
<accession>A0A0V1EA97</accession>
<feature type="binding site" evidence="15">
    <location>
        <position position="550"/>
    </location>
    <ligand>
        <name>Ca(2+)</name>
        <dbReference type="ChEBI" id="CHEBI:29108"/>
    </ligand>
</feature>
<comment type="caution">
    <text evidence="20">The sequence shown here is derived from an EMBL/GenBank/DDBJ whole genome shotgun (WGS) entry which is preliminary data.</text>
</comment>
<evidence type="ECO:0000256" key="18">
    <source>
        <dbReference type="RuleBase" id="RU003654"/>
    </source>
</evidence>
<dbReference type="GO" id="GO:0004623">
    <property type="term" value="F:phospholipase A2 activity"/>
    <property type="evidence" value="ECO:0007669"/>
    <property type="project" value="InterPro"/>
</dbReference>
<dbReference type="InterPro" id="IPR033113">
    <property type="entry name" value="PLA2_histidine"/>
</dbReference>
<feature type="disulfide bond" evidence="16">
    <location>
        <begin position="604"/>
        <end position="617"/>
    </location>
</feature>
<dbReference type="Gene3D" id="3.40.50.150">
    <property type="entry name" value="Vaccinia Virus protein VP39"/>
    <property type="match status" value="1"/>
</dbReference>
<dbReference type="PANTHER" id="PTHR22808:SF3">
    <property type="entry name" value="5-METHYLCYTOSINE RRNA METHYLTRANSFERASE NSUN4"/>
    <property type="match status" value="1"/>
</dbReference>
<evidence type="ECO:0000256" key="12">
    <source>
        <dbReference type="ARBA" id="ARBA00042050"/>
    </source>
</evidence>
<dbReference type="Pfam" id="PF01189">
    <property type="entry name" value="Methyltr_RsmB-F"/>
    <property type="match status" value="1"/>
</dbReference>
<comment type="similarity">
    <text evidence="18">Belongs to the phospholipase A2 family.</text>
</comment>
<evidence type="ECO:0000256" key="10">
    <source>
        <dbReference type="ARBA" id="ARBA00023128"/>
    </source>
</evidence>
<dbReference type="InterPro" id="IPR023267">
    <property type="entry name" value="RCMT"/>
</dbReference>
<evidence type="ECO:0000259" key="19">
    <source>
        <dbReference type="PROSITE" id="PS51686"/>
    </source>
</evidence>
<keyword evidence="6 17" id="KW-0808">Transferase</keyword>
<dbReference type="InterPro" id="IPR016090">
    <property type="entry name" value="PLA2-like_dom"/>
</dbReference>
<proteinExistence type="inferred from homology"/>
<name>A0A0V1EA97_TRIPS</name>
<evidence type="ECO:0000256" key="16">
    <source>
        <dbReference type="PIRSR" id="PIRSR601211-3"/>
    </source>
</evidence>
<keyword evidence="5 17" id="KW-0489">Methyltransferase</keyword>
<keyword evidence="9" id="KW-0809">Transit peptide</keyword>
<feature type="disulfide bond" evidence="16">
    <location>
        <begin position="566"/>
        <end position="626"/>
    </location>
</feature>
<keyword evidence="8 17" id="KW-0694">RNA-binding</keyword>
<dbReference type="Gene3D" id="6.20.240.40">
    <property type="match status" value="2"/>
</dbReference>
<comment type="similarity">
    <text evidence="17">Belongs to the class I-like SAM-binding methyltransferase superfamily. RsmB/NOP family.</text>
</comment>
<feature type="disulfide bond" evidence="16">
    <location>
        <begin position="551"/>
        <end position="567"/>
    </location>
</feature>
<evidence type="ECO:0000256" key="11">
    <source>
        <dbReference type="ARBA" id="ARBA00023157"/>
    </source>
</evidence>
<feature type="binding site" evidence="17">
    <location>
        <begin position="266"/>
        <end position="272"/>
    </location>
    <ligand>
        <name>S-adenosyl-L-methionine</name>
        <dbReference type="ChEBI" id="CHEBI:59789"/>
    </ligand>
</feature>
<keyword evidence="7 17" id="KW-0949">S-adenosyl-L-methionine</keyword>
<dbReference type="GO" id="GO:0008173">
    <property type="term" value="F:RNA methyltransferase activity"/>
    <property type="evidence" value="ECO:0007669"/>
    <property type="project" value="InterPro"/>
</dbReference>
<feature type="active site" evidence="14">
    <location>
        <position position="620"/>
    </location>
</feature>
<dbReference type="InterPro" id="IPR029063">
    <property type="entry name" value="SAM-dependent_MTases_sf"/>
</dbReference>
<dbReference type="GO" id="GO:0005762">
    <property type="term" value="C:mitochondrial large ribosomal subunit"/>
    <property type="evidence" value="ECO:0007669"/>
    <property type="project" value="TreeGrafter"/>
</dbReference>
<dbReference type="GO" id="GO:0005576">
    <property type="term" value="C:extracellular region"/>
    <property type="evidence" value="ECO:0007669"/>
    <property type="project" value="UniProtKB-SubCell"/>
</dbReference>
<evidence type="ECO:0000256" key="6">
    <source>
        <dbReference type="ARBA" id="ARBA00022679"/>
    </source>
</evidence>
<comment type="cofactor">
    <cofactor evidence="15">
        <name>Ca(2+)</name>
        <dbReference type="ChEBI" id="CHEBI:29108"/>
    </cofactor>
    <text evidence="15">Binds 1 Ca(2+) ion per subunit.</text>
</comment>
<feature type="binding site" evidence="15">
    <location>
        <position position="554"/>
    </location>
    <ligand>
        <name>Ca(2+)</name>
        <dbReference type="ChEBI" id="CHEBI:29108"/>
    </ligand>
</feature>
<evidence type="ECO:0000256" key="15">
    <source>
        <dbReference type="PIRSR" id="PIRSR601211-2"/>
    </source>
</evidence>
<dbReference type="InterPro" id="IPR033112">
    <property type="entry name" value="PLA2_Asp_AS"/>
</dbReference>
<evidence type="ECO:0000256" key="1">
    <source>
        <dbReference type="ARBA" id="ARBA00004173"/>
    </source>
</evidence>
<dbReference type="PRINTS" id="PR00389">
    <property type="entry name" value="PHPHLIPASEA2"/>
</dbReference>
<dbReference type="InterPro" id="IPR049560">
    <property type="entry name" value="MeTrfase_RsmB-F_NOP2_cat"/>
</dbReference>
<evidence type="ECO:0000256" key="8">
    <source>
        <dbReference type="ARBA" id="ARBA00022884"/>
    </source>
</evidence>
<dbReference type="Proteomes" id="UP000054632">
    <property type="component" value="Unassembled WGS sequence"/>
</dbReference>
<dbReference type="PANTHER" id="PTHR22808">
    <property type="entry name" value="NCL1 YEAST -RELATED NOL1/NOP2/FMU SUN DOMAIN-CONTAINING"/>
    <property type="match status" value="1"/>
</dbReference>
<dbReference type="PROSITE" id="PS00119">
    <property type="entry name" value="PA2_ASP"/>
    <property type="match status" value="1"/>
</dbReference>
<dbReference type="Pfam" id="PF00068">
    <property type="entry name" value="Phospholip_A2_1"/>
    <property type="match status" value="1"/>
</dbReference>
<dbReference type="SUPFAM" id="SSF48619">
    <property type="entry name" value="Phospholipase A2, PLA2"/>
    <property type="match status" value="1"/>
</dbReference>
<sequence length="665" mass="76801">MVKIILQKYANQQVDQLIMKYYNFQRVIILTMLSLLRISRRMKSYYMKGYWFNKRYDACNLALEYFDMFYEPVYRKKWPSIRLALLSDPKYCAVLNNLANSNASAEFFLDQGAFDLMEEVRKFHKNDNQKQLSKSLQPPSEHLSTEETVVQYDEVDFEKISDVRTDFGMTDFVPSREYLQRGSDQQLVSMSEECVISLPDIPIQSEEIAYPAYLRVFLYPPGDISVFKPSPASSNGCIEYYLMDAASVVPVLALNLEPSDVVLDMCAAPGGKSLLILETLLPEFLVLNDISLSRMNRLRRMLNLYIPSESSIRERVLLKRKDASSSDWDELEKYDKVLVDAPCTTDRLSIKEDINLFKPSRANERINLPLLQTELIWYYFYFCNFFKKIIILYNFDCKQWVEITSIERLSPVQNDMVIENVFRKLQIDHLNMEIVVVNLDNMVDSLKNSMAFDFIPCKYGQLIIPSVLNNFGPFVDMGPTHVLLYWTISAMYSGVVFTSALKQFTTADNGILDYICYTSSAENSLPNLGCMVECTVHVDGMIYYNNYGCYCGFGGSGTPVDEIDSCCKTHDECYDSAVDSGTCGKWEQYYVWYYWQCNDGNPTCSEDNKSKCAQALCNCDRQIAICLGRQPVPKEKKQCSYNRSELYKHEKQNEEKNWLPYISGK</sequence>
<evidence type="ECO:0000256" key="17">
    <source>
        <dbReference type="PROSITE-ProRule" id="PRU01023"/>
    </source>
</evidence>
<evidence type="ECO:0000313" key="21">
    <source>
        <dbReference type="Proteomes" id="UP000054632"/>
    </source>
</evidence>
<protein>
    <recommendedName>
        <fullName evidence="12">NOL1/NOP2/Sun domain family member 4</fullName>
    </recommendedName>
</protein>